<evidence type="ECO:0000256" key="6">
    <source>
        <dbReference type="SAM" id="MobiDB-lite"/>
    </source>
</evidence>
<dbReference type="Proteomes" id="UP000054047">
    <property type="component" value="Unassembled WGS sequence"/>
</dbReference>
<dbReference type="InterPro" id="IPR036890">
    <property type="entry name" value="HATPase_C_sf"/>
</dbReference>
<dbReference type="InterPro" id="IPR038973">
    <property type="entry name" value="MutL/Mlh/Pms-like"/>
</dbReference>
<dbReference type="GO" id="GO:0016887">
    <property type="term" value="F:ATP hydrolysis activity"/>
    <property type="evidence" value="ECO:0007669"/>
    <property type="project" value="InterPro"/>
</dbReference>
<dbReference type="PROSITE" id="PS00058">
    <property type="entry name" value="DNA_MISMATCH_REPAIR_1"/>
    <property type="match status" value="1"/>
</dbReference>
<dbReference type="Pfam" id="PF16413">
    <property type="entry name" value="Mlh1_C"/>
    <property type="match status" value="1"/>
</dbReference>
<dbReference type="GO" id="GO:0032389">
    <property type="term" value="C:MutLalpha complex"/>
    <property type="evidence" value="ECO:0007669"/>
    <property type="project" value="TreeGrafter"/>
</dbReference>
<dbReference type="AlphaFoldDB" id="A0A0C2CU28"/>
<gene>
    <name evidence="8" type="ORF">ANCDUO_09368</name>
</gene>
<dbReference type="SUPFAM" id="SSF55874">
    <property type="entry name" value="ATPase domain of HSP90 chaperone/DNA topoisomerase II/histidine kinase"/>
    <property type="match status" value="1"/>
</dbReference>
<dbReference type="PANTHER" id="PTHR10073">
    <property type="entry name" value="DNA MISMATCH REPAIR PROTEIN MLH, PMS, MUTL"/>
    <property type="match status" value="1"/>
</dbReference>
<keyword evidence="5" id="KW-0539">Nucleus</keyword>
<reference evidence="8 9" key="1">
    <citation type="submission" date="2013-12" db="EMBL/GenBank/DDBJ databases">
        <title>Draft genome of the parsitic nematode Ancylostoma duodenale.</title>
        <authorList>
            <person name="Mitreva M."/>
        </authorList>
    </citation>
    <scope>NUCLEOTIDE SEQUENCE [LARGE SCALE GENOMIC DNA]</scope>
    <source>
        <strain evidence="8 9">Zhejiang</strain>
    </source>
</reference>
<comment type="similarity">
    <text evidence="2">Belongs to the DNA mismatch repair MutL/HexB family.</text>
</comment>
<dbReference type="GO" id="GO:0140664">
    <property type="term" value="F:ATP-dependent DNA damage sensor activity"/>
    <property type="evidence" value="ECO:0007669"/>
    <property type="project" value="InterPro"/>
</dbReference>
<protein>
    <submittedName>
        <fullName evidence="8">DNA mismatch repair protein</fullName>
    </submittedName>
</protein>
<dbReference type="Gene3D" id="3.30.565.10">
    <property type="entry name" value="Histidine kinase-like ATPase, C-terminal domain"/>
    <property type="match status" value="1"/>
</dbReference>
<accession>A0A0C2CU28</accession>
<evidence type="ECO:0000256" key="3">
    <source>
        <dbReference type="ARBA" id="ARBA00022763"/>
    </source>
</evidence>
<evidence type="ECO:0000313" key="9">
    <source>
        <dbReference type="Proteomes" id="UP000054047"/>
    </source>
</evidence>
<keyword evidence="4" id="KW-0234">DNA repair</keyword>
<proteinExistence type="inferred from homology"/>
<sequence>MLSSQFFYEEDHNSWKYYVVVRPANAVKELIENSLDAGATEIIVTVKDGGLSLLQVQDNGKGIQKDDLDIVCERFTTSKLNRYEDLQSMRTYGFRGEALSSISHVAKVTITSKPAGQQCAYQAKYIGTDGKPESIKASAGLDGTCIAAEDLFYNCPNRKKAFRHHADEANKVTDVVMRYAVHRPDVSFAMRRGGTGADFRTSGRCSRAEIITSLLGKDCGGDMIEFTHTSQRLHYSCDVCLTPPVSSVTARSVQAKKKHQRSFFIFINGRLVQCQNLKFAVDTLFSDRDLVCPFALVSLTIDSSRIDVNVHPTKQKVVFLEEEAIIEELAKEIEMKLANVFDREVAPRSISKQQQSLLTSTQILRIPGQTQASSPLGPLRDVSDGDVSQPRSPAVPKKRVDYELVRVDKKERRLDEFISNTKTAQSSSSVEIVQVAGSQHEDSVHNETADDKGRRVFQFESLNNLRRKICDGASQPLRELFKSLIFVGCVSPNTMLLQFGTGLYIIQLRDVLKELFYQTLIFSFGNFGSFKLAEDGANVSELLQLAGLESEHELAALELLESQAEMLNDYFSLRIARPDGTEQDADGLRQLAVVTLPSIIDGYTPQMEGLPALMMSLVKDVEWEEEEACFDSVCRALAEFFVIKEEFCDGDNISGLEGGRAPWRTVIRDLLVPRVKSHLVPPDSLRDGTSRLADLHDLYKVFERC</sequence>
<dbReference type="Pfam" id="PF01119">
    <property type="entry name" value="DNA_mis_repair"/>
    <property type="match status" value="1"/>
</dbReference>
<dbReference type="NCBIfam" id="TIGR00585">
    <property type="entry name" value="mutl"/>
    <property type="match status" value="1"/>
</dbReference>
<name>A0A0C2CU28_9BILA</name>
<dbReference type="InterPro" id="IPR014721">
    <property type="entry name" value="Ribsml_uS5_D2-typ_fold_subgr"/>
</dbReference>
<organism evidence="8 9">
    <name type="scientific">Ancylostoma duodenale</name>
    <dbReference type="NCBI Taxonomy" id="51022"/>
    <lineage>
        <taxon>Eukaryota</taxon>
        <taxon>Metazoa</taxon>
        <taxon>Ecdysozoa</taxon>
        <taxon>Nematoda</taxon>
        <taxon>Chromadorea</taxon>
        <taxon>Rhabditida</taxon>
        <taxon>Rhabditina</taxon>
        <taxon>Rhabditomorpha</taxon>
        <taxon>Strongyloidea</taxon>
        <taxon>Ancylostomatidae</taxon>
        <taxon>Ancylostomatinae</taxon>
        <taxon>Ancylostoma</taxon>
    </lineage>
</organism>
<dbReference type="PANTHER" id="PTHR10073:SF12">
    <property type="entry name" value="DNA MISMATCH REPAIR PROTEIN MLH1"/>
    <property type="match status" value="1"/>
</dbReference>
<dbReference type="CDD" id="cd00782">
    <property type="entry name" value="MutL_Trans"/>
    <property type="match status" value="1"/>
</dbReference>
<dbReference type="GO" id="GO:0006298">
    <property type="term" value="P:mismatch repair"/>
    <property type="evidence" value="ECO:0007669"/>
    <property type="project" value="InterPro"/>
</dbReference>
<evidence type="ECO:0000313" key="8">
    <source>
        <dbReference type="EMBL" id="KIH60383.1"/>
    </source>
</evidence>
<dbReference type="SUPFAM" id="SSF54211">
    <property type="entry name" value="Ribosomal protein S5 domain 2-like"/>
    <property type="match status" value="1"/>
</dbReference>
<dbReference type="GO" id="GO:0030983">
    <property type="term" value="F:mismatched DNA binding"/>
    <property type="evidence" value="ECO:0007669"/>
    <property type="project" value="InterPro"/>
</dbReference>
<dbReference type="GO" id="GO:0005524">
    <property type="term" value="F:ATP binding"/>
    <property type="evidence" value="ECO:0007669"/>
    <property type="project" value="InterPro"/>
</dbReference>
<keyword evidence="3" id="KW-0227">DNA damage</keyword>
<dbReference type="EMBL" id="KN731012">
    <property type="protein sequence ID" value="KIH60383.1"/>
    <property type="molecule type" value="Genomic_DNA"/>
</dbReference>
<evidence type="ECO:0000259" key="7">
    <source>
        <dbReference type="SMART" id="SM01340"/>
    </source>
</evidence>
<dbReference type="InterPro" id="IPR002099">
    <property type="entry name" value="MutL/Mlh/PMS"/>
</dbReference>
<dbReference type="FunFam" id="3.30.565.10:FF:000003">
    <property type="entry name" value="DNA mismatch repair endonuclease MutL"/>
    <property type="match status" value="1"/>
</dbReference>
<dbReference type="CDD" id="cd16926">
    <property type="entry name" value="HATPase_MutL-MLH-PMS-like"/>
    <property type="match status" value="1"/>
</dbReference>
<dbReference type="Pfam" id="PF13589">
    <property type="entry name" value="HATPase_c_3"/>
    <property type="match status" value="1"/>
</dbReference>
<evidence type="ECO:0000256" key="5">
    <source>
        <dbReference type="ARBA" id="ARBA00023242"/>
    </source>
</evidence>
<feature type="domain" description="DNA mismatch repair protein S5" evidence="7">
    <location>
        <begin position="211"/>
        <end position="338"/>
    </location>
</feature>
<feature type="region of interest" description="Disordered" evidence="6">
    <location>
        <begin position="369"/>
        <end position="395"/>
    </location>
</feature>
<dbReference type="InterPro" id="IPR032189">
    <property type="entry name" value="Mlh1_C"/>
</dbReference>
<dbReference type="InterPro" id="IPR013507">
    <property type="entry name" value="DNA_mismatch_S5_2-like"/>
</dbReference>
<comment type="subcellular location">
    <subcellularLocation>
        <location evidence="1">Nucleus</location>
    </subcellularLocation>
</comment>
<evidence type="ECO:0000256" key="1">
    <source>
        <dbReference type="ARBA" id="ARBA00004123"/>
    </source>
</evidence>
<keyword evidence="9" id="KW-1185">Reference proteome</keyword>
<dbReference type="InterPro" id="IPR014762">
    <property type="entry name" value="DNA_mismatch_repair_CS"/>
</dbReference>
<dbReference type="InterPro" id="IPR020568">
    <property type="entry name" value="Ribosomal_Su5_D2-typ_SF"/>
</dbReference>
<dbReference type="SMART" id="SM01340">
    <property type="entry name" value="DNA_mis_repair"/>
    <property type="match status" value="1"/>
</dbReference>
<evidence type="ECO:0000256" key="2">
    <source>
        <dbReference type="ARBA" id="ARBA00006082"/>
    </source>
</evidence>
<dbReference type="Gene3D" id="3.30.230.10">
    <property type="match status" value="1"/>
</dbReference>
<evidence type="ECO:0000256" key="4">
    <source>
        <dbReference type="ARBA" id="ARBA00023204"/>
    </source>
</evidence>
<dbReference type="OrthoDB" id="10263226at2759"/>